<sequence length="55" mass="5990">MRGATLLCVCVTASKTVSIHAPRAGRDKDIQKLERVMSVSIHAPRAGRDKIGQFL</sequence>
<evidence type="ECO:0000313" key="1">
    <source>
        <dbReference type="EMBL" id="EGK58589.1"/>
    </source>
</evidence>
<keyword evidence="2" id="KW-1185">Reference proteome</keyword>
<reference evidence="1 2" key="1">
    <citation type="submission" date="2011-04" db="EMBL/GenBank/DDBJ databases">
        <authorList>
            <person name="Muzny D."/>
            <person name="Qin X."/>
            <person name="Deng J."/>
            <person name="Jiang H."/>
            <person name="Liu Y."/>
            <person name="Qu J."/>
            <person name="Song X.-Z."/>
            <person name="Zhang L."/>
            <person name="Thornton R."/>
            <person name="Coyle M."/>
            <person name="Francisco L."/>
            <person name="Jackson L."/>
            <person name="Javaid M."/>
            <person name="Korchina V."/>
            <person name="Kovar C."/>
            <person name="Mata R."/>
            <person name="Mathew T."/>
            <person name="Ngo R."/>
            <person name="Nguyen L."/>
            <person name="Nguyen N."/>
            <person name="Okwuonu G."/>
            <person name="Ongeri F."/>
            <person name="Pham C."/>
            <person name="Simmons D."/>
            <person name="Wilczek-Boney K."/>
            <person name="Hale W."/>
            <person name="Jakkamsetti A."/>
            <person name="Pham P."/>
            <person name="Ruth R."/>
            <person name="San Lucas F."/>
            <person name="Warren J."/>
            <person name="Zhang J."/>
            <person name="Zhao Z."/>
            <person name="Zhou C."/>
            <person name="Zhu D."/>
            <person name="Lee S."/>
            <person name="Bess C."/>
            <person name="Blankenburg K."/>
            <person name="Forbes L."/>
            <person name="Fu Q."/>
            <person name="Gubbala S."/>
            <person name="Hirani K."/>
            <person name="Jayaseelan J.C."/>
            <person name="Lara F."/>
            <person name="Munidasa M."/>
            <person name="Palculict T."/>
            <person name="Patil S."/>
            <person name="Pu L.-L."/>
            <person name="Saada N."/>
            <person name="Tang L."/>
            <person name="Weissenberger G."/>
            <person name="Zhu Y."/>
            <person name="Hemphill L."/>
            <person name="Shang Y."/>
            <person name="Youmans B."/>
            <person name="Ayvaz T."/>
            <person name="Ross M."/>
            <person name="Santibanez J."/>
            <person name="Aqrawi P."/>
            <person name="Gross S."/>
            <person name="Joshi V."/>
            <person name="Fowler G."/>
            <person name="Nazareth L."/>
            <person name="Reid J."/>
            <person name="Worley K."/>
            <person name="Petrosino J."/>
            <person name="Highlander S."/>
            <person name="Gibbs R."/>
        </authorList>
    </citation>
    <scope>NUCLEOTIDE SEQUENCE [LARGE SCALE GENOMIC DNA]</scope>
    <source>
        <strain evidence="1 2">DSM 2778</strain>
    </source>
</reference>
<protein>
    <submittedName>
        <fullName evidence="1">Uncharacterized protein</fullName>
    </submittedName>
</protein>
<dbReference type="AlphaFoldDB" id="F5RNS4"/>
<name>F5RNS4_9FIRM</name>
<accession>F5RNS4</accession>
<dbReference type="AntiFam" id="ANF00272">
    <property type="entry name" value="Translation of CRISPR region"/>
</dbReference>
<proteinExistence type="predicted"/>
<organism evidence="1 2">
    <name type="scientific">Centipeda periodontii DSM 2778</name>
    <dbReference type="NCBI Taxonomy" id="888060"/>
    <lineage>
        <taxon>Bacteria</taxon>
        <taxon>Bacillati</taxon>
        <taxon>Bacillota</taxon>
        <taxon>Negativicutes</taxon>
        <taxon>Selenomonadales</taxon>
        <taxon>Selenomonadaceae</taxon>
        <taxon>Centipeda</taxon>
    </lineage>
</organism>
<dbReference type="HOGENOM" id="CLU_3023659_0_0_9"/>
<dbReference type="Proteomes" id="UP000004067">
    <property type="component" value="Unassembled WGS sequence"/>
</dbReference>
<gene>
    <name evidence="1" type="ORF">HMPREF9081_1895</name>
</gene>
<evidence type="ECO:0000313" key="2">
    <source>
        <dbReference type="Proteomes" id="UP000004067"/>
    </source>
</evidence>
<dbReference type="EMBL" id="AFHQ01000044">
    <property type="protein sequence ID" value="EGK58589.1"/>
    <property type="molecule type" value="Genomic_DNA"/>
</dbReference>
<comment type="caution">
    <text evidence="1">The sequence shown here is derived from an EMBL/GenBank/DDBJ whole genome shotgun (WGS) entry which is preliminary data.</text>
</comment>